<feature type="signal peptide" evidence="1">
    <location>
        <begin position="1"/>
        <end position="17"/>
    </location>
</feature>
<proteinExistence type="predicted"/>
<dbReference type="RefSeq" id="WP_146404744.1">
    <property type="nucleotide sequence ID" value="NZ_SJPJ01000003.1"/>
</dbReference>
<accession>A0A5C5YLI8</accession>
<evidence type="ECO:0000313" key="4">
    <source>
        <dbReference type="Proteomes" id="UP000315010"/>
    </source>
</evidence>
<organism evidence="3 4">
    <name type="scientific">Novipirellula herctigrandis</name>
    <dbReference type="NCBI Taxonomy" id="2527986"/>
    <lineage>
        <taxon>Bacteria</taxon>
        <taxon>Pseudomonadati</taxon>
        <taxon>Planctomycetota</taxon>
        <taxon>Planctomycetia</taxon>
        <taxon>Pirellulales</taxon>
        <taxon>Pirellulaceae</taxon>
        <taxon>Novipirellula</taxon>
    </lineage>
</organism>
<dbReference type="InterPro" id="IPR037291">
    <property type="entry name" value="DUF4139"/>
</dbReference>
<dbReference type="Proteomes" id="UP000315010">
    <property type="component" value="Unassembled WGS sequence"/>
</dbReference>
<reference evidence="3 4" key="1">
    <citation type="submission" date="2019-02" db="EMBL/GenBank/DDBJ databases">
        <title>Deep-cultivation of Planctomycetes and their phenomic and genomic characterization uncovers novel biology.</title>
        <authorList>
            <person name="Wiegand S."/>
            <person name="Jogler M."/>
            <person name="Boedeker C."/>
            <person name="Pinto D."/>
            <person name="Vollmers J."/>
            <person name="Rivas-Marin E."/>
            <person name="Kohn T."/>
            <person name="Peeters S.H."/>
            <person name="Heuer A."/>
            <person name="Rast P."/>
            <person name="Oberbeckmann S."/>
            <person name="Bunk B."/>
            <person name="Jeske O."/>
            <person name="Meyerdierks A."/>
            <person name="Storesund J.E."/>
            <person name="Kallscheuer N."/>
            <person name="Luecker S."/>
            <person name="Lage O.M."/>
            <person name="Pohl T."/>
            <person name="Merkel B.J."/>
            <person name="Hornburger P."/>
            <person name="Mueller R.-W."/>
            <person name="Bruemmer F."/>
            <person name="Labrenz M."/>
            <person name="Spormann A.M."/>
            <person name="Op Den Camp H."/>
            <person name="Overmann J."/>
            <person name="Amann R."/>
            <person name="Jetten M.S.M."/>
            <person name="Mascher T."/>
            <person name="Medema M.H."/>
            <person name="Devos D.P."/>
            <person name="Kaster A.-K."/>
            <person name="Ovreas L."/>
            <person name="Rohde M."/>
            <person name="Galperin M.Y."/>
            <person name="Jogler C."/>
        </authorList>
    </citation>
    <scope>NUCLEOTIDE SEQUENCE [LARGE SCALE GENOMIC DNA]</scope>
    <source>
        <strain evidence="3 4">CA13</strain>
    </source>
</reference>
<feature type="chain" id="PRO_5023083630" description="DUF4139 domain-containing protein" evidence="1">
    <location>
        <begin position="18"/>
        <end position="573"/>
    </location>
</feature>
<dbReference type="OrthoDB" id="238489at2"/>
<evidence type="ECO:0000256" key="1">
    <source>
        <dbReference type="SAM" id="SignalP"/>
    </source>
</evidence>
<protein>
    <recommendedName>
        <fullName evidence="2">DUF4139 domain-containing protein</fullName>
    </recommendedName>
</protein>
<evidence type="ECO:0000259" key="2">
    <source>
        <dbReference type="Pfam" id="PF13598"/>
    </source>
</evidence>
<feature type="domain" description="DUF4139" evidence="2">
    <location>
        <begin position="237"/>
        <end position="569"/>
    </location>
</feature>
<name>A0A5C5YLI8_9BACT</name>
<keyword evidence="4" id="KW-1185">Reference proteome</keyword>
<dbReference type="EMBL" id="SJPJ01000003">
    <property type="protein sequence ID" value="TWT75764.1"/>
    <property type="molecule type" value="Genomic_DNA"/>
</dbReference>
<dbReference type="Pfam" id="PF13598">
    <property type="entry name" value="DUF4139"/>
    <property type="match status" value="1"/>
</dbReference>
<gene>
    <name evidence="3" type="ORF">CA13_73370</name>
</gene>
<dbReference type="AlphaFoldDB" id="A0A5C5YLI8"/>
<evidence type="ECO:0000313" key="3">
    <source>
        <dbReference type="EMBL" id="TWT75764.1"/>
    </source>
</evidence>
<keyword evidence="1" id="KW-0732">Signal</keyword>
<comment type="caution">
    <text evidence="3">The sequence shown here is derived from an EMBL/GenBank/DDBJ whole genome shotgun (WGS) entry which is preliminary data.</text>
</comment>
<sequence precursor="true">MRNQLAVLLILATNAIAVQVADGQVASDRIESIGLFKNGLAYVTREIEIDRRGESILAKVPRPAHGSFWVESPAGIQIDVRVTQCEIPPAEETVRLANTLEGSEVTAYFKAEELPAVSGTITLVESENKTDASRFSSNYEAATQRFGWYSYQHNRNFNQPLASQPTPFRCLTVKTEEGPILLEPALISHVVARGKDGSSAILSGSTLATLITTPQKTRCPAMVFDVKDPGSAKKITLHVSYLTKGIAWAPSYRIDLNDKKKLTLVQKSIIKNELGDIRDAEFFLITGFPSLEFSSVVSPLSLETTWIQFFEQLRAASNPNNGSPHVMTQQAVMHNSYQPTVASPTLPTNPSGEGPDLHYHSIGRRSLALGDSLTVTLPEVETDYSRIVQWIVPDNRDHRGHIQINRNDENTEKWHGVAWDSIQFKNPLDRPMTTGPAMVVTDGKVLGQRTSYFVSPGEPTVQHITKALSIRTLTSEQEEPDTRKVVYIGGNDYHDAHVKGLLTVRNQRAEEIELVIRRRFSGKVLEADEDPKCHLLAEGVYSINQRNELIWTLKLKPGEEKLFNYKYSVLIDR</sequence>